<dbReference type="Gene3D" id="3.30.870.10">
    <property type="entry name" value="Endonuclease Chain A"/>
    <property type="match status" value="2"/>
</dbReference>
<dbReference type="PANTHER" id="PTHR12415:SF0">
    <property type="entry name" value="TYROSYL-DNA PHOSPHODIESTERASE 1"/>
    <property type="match status" value="1"/>
</dbReference>
<evidence type="ECO:0000313" key="12">
    <source>
        <dbReference type="WBParaSite" id="PTRK_0000990000.1"/>
    </source>
</evidence>
<evidence type="ECO:0000256" key="10">
    <source>
        <dbReference type="PIRSR" id="PIRSR610347-2"/>
    </source>
</evidence>
<evidence type="ECO:0000256" key="7">
    <source>
        <dbReference type="ARBA" id="ARBA00023204"/>
    </source>
</evidence>
<dbReference type="GO" id="GO:0017005">
    <property type="term" value="F:3'-tyrosyl-DNA phosphodiesterase activity"/>
    <property type="evidence" value="ECO:0007669"/>
    <property type="project" value="TreeGrafter"/>
</dbReference>
<keyword evidence="4" id="KW-0227">DNA damage</keyword>
<evidence type="ECO:0000256" key="8">
    <source>
        <dbReference type="ARBA" id="ARBA00023242"/>
    </source>
</evidence>
<protein>
    <submittedName>
        <fullName evidence="12">PLD phosphodiesterase domain-containing protein</fullName>
    </submittedName>
</protein>
<comment type="similarity">
    <text evidence="2">Belongs to the tyrosyl-DNA phosphodiesterase family.</text>
</comment>
<dbReference type="PANTHER" id="PTHR12415">
    <property type="entry name" value="TYROSYL-DNA PHOSPHODIESTERASE 1"/>
    <property type="match status" value="1"/>
</dbReference>
<feature type="active site" description="Nucleophile" evidence="9">
    <location>
        <position position="116"/>
    </location>
</feature>
<keyword evidence="7" id="KW-0234">DNA repair</keyword>
<reference evidence="12" key="1">
    <citation type="submission" date="2017-02" db="UniProtKB">
        <authorList>
            <consortium name="WormBaseParasite"/>
        </authorList>
    </citation>
    <scope>IDENTIFICATION</scope>
</reference>
<dbReference type="WBParaSite" id="PTRK_0000990000.1">
    <property type="protein sequence ID" value="PTRK_0000990000.1"/>
    <property type="gene ID" value="PTRK_0000990000"/>
</dbReference>
<accession>A0A0N4ZMY3</accession>
<evidence type="ECO:0000256" key="9">
    <source>
        <dbReference type="PIRSR" id="PIRSR610347-1"/>
    </source>
</evidence>
<keyword evidence="5" id="KW-0378">Hydrolase</keyword>
<sequence>MIGEGPNSKRPRLKNIGIIKHGLHLNRVPDAEQENNYNMKDIITKIRPKKSYFFTFIVNEDFIRDIFSNHPEGLNDVHIILGVNANDIKEIKNNYFSNNILKIEYVPMKDKYCSHHSKLTILFDQNNKPHIIIGTGNMCAEEWNICTQAFYYATSNRRSANNRQDNFLSDLKRYLIFFKRVMIPLISELLLWSFRHVKDSLIFSIPGIFHLTRFRKFYSFGKIQYLLTHEEGKEKSKDIKYLIGQCSSIGNLGIKSIPWLQKEFLHFMTNGQIKGIVNMKLIYPSIDNVKDSVSGYEGRKFFPYSLKINKRQYKYMRNILHI</sequence>
<keyword evidence="11" id="KW-1185">Reference proteome</keyword>
<name>A0A0N4ZMY3_PARTI</name>
<dbReference type="Proteomes" id="UP000038045">
    <property type="component" value="Unplaced"/>
</dbReference>
<evidence type="ECO:0000256" key="1">
    <source>
        <dbReference type="ARBA" id="ARBA00004123"/>
    </source>
</evidence>
<proteinExistence type="inferred from homology"/>
<dbReference type="GO" id="GO:0005634">
    <property type="term" value="C:nucleus"/>
    <property type="evidence" value="ECO:0007669"/>
    <property type="project" value="UniProtKB-SubCell"/>
</dbReference>
<dbReference type="STRING" id="131310.A0A0N4ZMY3"/>
<evidence type="ECO:0000256" key="2">
    <source>
        <dbReference type="ARBA" id="ARBA00010205"/>
    </source>
</evidence>
<dbReference type="Pfam" id="PF06087">
    <property type="entry name" value="Tyr-DNA_phospho"/>
    <property type="match status" value="1"/>
</dbReference>
<dbReference type="GO" id="GO:0003690">
    <property type="term" value="F:double-stranded DNA binding"/>
    <property type="evidence" value="ECO:0007669"/>
    <property type="project" value="TreeGrafter"/>
</dbReference>
<dbReference type="GO" id="GO:0006281">
    <property type="term" value="P:DNA repair"/>
    <property type="evidence" value="ECO:0007669"/>
    <property type="project" value="UniProtKB-KW"/>
</dbReference>
<evidence type="ECO:0000256" key="6">
    <source>
        <dbReference type="ARBA" id="ARBA00022839"/>
    </source>
</evidence>
<keyword evidence="6" id="KW-0269">Exonuclease</keyword>
<dbReference type="InterPro" id="IPR010347">
    <property type="entry name" value="Tdp1"/>
</dbReference>
<comment type="subcellular location">
    <subcellularLocation>
        <location evidence="1">Nucleus</location>
    </subcellularLocation>
</comment>
<feature type="binding site" evidence="10">
    <location>
        <position position="118"/>
    </location>
    <ligand>
        <name>substrate</name>
    </ligand>
</feature>
<keyword evidence="8" id="KW-0539">Nucleus</keyword>
<evidence type="ECO:0000256" key="5">
    <source>
        <dbReference type="ARBA" id="ARBA00022801"/>
    </source>
</evidence>
<organism evidence="11 12">
    <name type="scientific">Parastrongyloides trichosuri</name>
    <name type="common">Possum-specific nematode worm</name>
    <dbReference type="NCBI Taxonomy" id="131310"/>
    <lineage>
        <taxon>Eukaryota</taxon>
        <taxon>Metazoa</taxon>
        <taxon>Ecdysozoa</taxon>
        <taxon>Nematoda</taxon>
        <taxon>Chromadorea</taxon>
        <taxon>Rhabditida</taxon>
        <taxon>Tylenchina</taxon>
        <taxon>Panagrolaimomorpha</taxon>
        <taxon>Strongyloidoidea</taxon>
        <taxon>Strongyloididae</taxon>
        <taxon>Parastrongyloides</taxon>
    </lineage>
</organism>
<dbReference type="AlphaFoldDB" id="A0A0N4ZMY3"/>
<dbReference type="SUPFAM" id="SSF56024">
    <property type="entry name" value="Phospholipase D/nuclease"/>
    <property type="match status" value="2"/>
</dbReference>
<keyword evidence="3" id="KW-0540">Nuclease</keyword>
<dbReference type="GO" id="GO:0003697">
    <property type="term" value="F:single-stranded DNA binding"/>
    <property type="evidence" value="ECO:0007669"/>
    <property type="project" value="TreeGrafter"/>
</dbReference>
<evidence type="ECO:0000313" key="11">
    <source>
        <dbReference type="Proteomes" id="UP000038045"/>
    </source>
</evidence>
<evidence type="ECO:0000256" key="3">
    <source>
        <dbReference type="ARBA" id="ARBA00022722"/>
    </source>
</evidence>
<dbReference type="GO" id="GO:0004527">
    <property type="term" value="F:exonuclease activity"/>
    <property type="evidence" value="ECO:0007669"/>
    <property type="project" value="UniProtKB-KW"/>
</dbReference>
<evidence type="ECO:0000256" key="4">
    <source>
        <dbReference type="ARBA" id="ARBA00022763"/>
    </source>
</evidence>